<accession>A0ABN3WW01</accession>
<protein>
    <recommendedName>
        <fullName evidence="4">Immunity protein Imm1</fullName>
    </recommendedName>
</protein>
<dbReference type="Proteomes" id="UP001501423">
    <property type="component" value="Unassembled WGS sequence"/>
</dbReference>
<reference evidence="2 3" key="1">
    <citation type="journal article" date="2019" name="Int. J. Syst. Evol. Microbiol.">
        <title>The Global Catalogue of Microorganisms (GCM) 10K type strain sequencing project: providing services to taxonomists for standard genome sequencing and annotation.</title>
        <authorList>
            <consortium name="The Broad Institute Genomics Platform"/>
            <consortium name="The Broad Institute Genome Sequencing Center for Infectious Disease"/>
            <person name="Wu L."/>
            <person name="Ma J."/>
        </authorList>
    </citation>
    <scope>NUCLEOTIDE SEQUENCE [LARGE SCALE GENOMIC DNA]</scope>
    <source>
        <strain evidence="2 3">JCM 9650</strain>
    </source>
</reference>
<evidence type="ECO:0008006" key="4">
    <source>
        <dbReference type="Google" id="ProtNLM"/>
    </source>
</evidence>
<gene>
    <name evidence="2" type="ORF">GCM10010478_29360</name>
</gene>
<proteinExistence type="predicted"/>
<comment type="caution">
    <text evidence="2">The sequence shown here is derived from an EMBL/GenBank/DDBJ whole genome shotgun (WGS) entry which is preliminary data.</text>
</comment>
<sequence>MTVREMVVRVTETWVIDGSSLVPVSSATVVRGLRSRINSGHLETWMTSSSGRSLAFVTNNERAMVMLFEEEGGPGEHAVDPGAEGSSDGYVLSNGQHDAYPDADTVPVHEAFRLVQRIVRTGSWPQDTRRVVDR</sequence>
<evidence type="ECO:0000256" key="1">
    <source>
        <dbReference type="SAM" id="MobiDB-lite"/>
    </source>
</evidence>
<feature type="region of interest" description="Disordered" evidence="1">
    <location>
        <begin position="72"/>
        <end position="98"/>
    </location>
</feature>
<dbReference type="EMBL" id="BAAAVA010000030">
    <property type="protein sequence ID" value="GAA2926853.1"/>
    <property type="molecule type" value="Genomic_DNA"/>
</dbReference>
<evidence type="ECO:0000313" key="3">
    <source>
        <dbReference type="Proteomes" id="UP001501423"/>
    </source>
</evidence>
<organism evidence="2 3">
    <name type="scientific">Streptomyces erythrogriseus</name>
    <dbReference type="NCBI Taxonomy" id="284027"/>
    <lineage>
        <taxon>Bacteria</taxon>
        <taxon>Bacillati</taxon>
        <taxon>Actinomycetota</taxon>
        <taxon>Actinomycetes</taxon>
        <taxon>Kitasatosporales</taxon>
        <taxon>Streptomycetaceae</taxon>
        <taxon>Streptomyces</taxon>
        <taxon>Streptomyces griseoincarnatus group</taxon>
    </lineage>
</organism>
<evidence type="ECO:0000313" key="2">
    <source>
        <dbReference type="EMBL" id="GAA2926853.1"/>
    </source>
</evidence>
<keyword evidence="3" id="KW-1185">Reference proteome</keyword>
<name>A0ABN3WW01_9ACTN</name>